<accession>A0A0F2MG81</accession>
<organism evidence="2 3">
    <name type="scientific">Sporothrix schenckii 1099-18</name>
    <dbReference type="NCBI Taxonomy" id="1397361"/>
    <lineage>
        <taxon>Eukaryota</taxon>
        <taxon>Fungi</taxon>
        <taxon>Dikarya</taxon>
        <taxon>Ascomycota</taxon>
        <taxon>Pezizomycotina</taxon>
        <taxon>Sordariomycetes</taxon>
        <taxon>Sordariomycetidae</taxon>
        <taxon>Ophiostomatales</taxon>
        <taxon>Ophiostomataceae</taxon>
        <taxon>Sporothrix</taxon>
    </lineage>
</organism>
<feature type="compositionally biased region" description="Acidic residues" evidence="1">
    <location>
        <begin position="557"/>
        <end position="569"/>
    </location>
</feature>
<protein>
    <submittedName>
        <fullName evidence="2">Uncharacterized protein</fullName>
    </submittedName>
</protein>
<evidence type="ECO:0000313" key="2">
    <source>
        <dbReference type="EMBL" id="KJR88632.1"/>
    </source>
</evidence>
<dbReference type="AlphaFoldDB" id="A0A0F2MG81"/>
<feature type="compositionally biased region" description="Acidic residues" evidence="1">
    <location>
        <begin position="274"/>
        <end position="298"/>
    </location>
</feature>
<sequence length="693" mass="76300">MARNIRRKAALAKSKRRRDSDVSSSLDLSSDGGYSALEEVSDSEDNDEEDVYAAEEKHIIQGVTKARHASSPRPPDQNEEEDADEEEADGAVSDDDDDDGDDDDEDELEELDDADFAELANDMDTNSGHRDGTLALKAKFVDDGASWNGVSESDANQAGGRATPAKRQVRFAGVPDSDSDSTTSDVSLRDSQYFPDIFVEQGSLDPGFRREIEHDSDSSVSSSFWDYSSGYGLEQEPLIHFSDADLLAAELPDPNADVFPQALADEDDKKVKDEDEEEDDAELDGYETDGDTTEDEEPEFIPIRRKLARRIQLIDSDEEFSDSDSDAEVPLQRQGQPRARRYVLTPKRGKRPVAFIHPHTGKMVIYTPQKAPHHQQEQQQQPQQHLDIMSDPLFDLNPLLLPPQNDVTQSSPLMSNSSSVMMGAMISSNTLGDYMQTHNIGPIEAFFPNLSSDLFVAEDSDFSGEYIEDDGESNLRIEDFIQFDRNTAEGGDANGVVDPADELFDLSVPAPMPGDELFLDLDSGVQDEDDVLTPLATPMGPPANRRPSFAASSSIGADDEQEDNVGEDDNAMPPLLAHFGKNSDTVSAFRRNQINQQLIYSNKATADSLAFSGPYTMGTLRGIRNGSLEAVTTPITPPRRPKQRQTMNGFGAEFNVQSPQESPVQKRKASSSMADVANHKRQRSISDLNNIFL</sequence>
<feature type="region of interest" description="Disordered" evidence="1">
    <location>
        <begin position="257"/>
        <end position="298"/>
    </location>
</feature>
<feature type="compositionally biased region" description="Acidic residues" evidence="1">
    <location>
        <begin position="39"/>
        <end position="53"/>
    </location>
</feature>
<dbReference type="OrthoDB" id="5399183at2759"/>
<dbReference type="Proteomes" id="UP000033710">
    <property type="component" value="Unassembled WGS sequence"/>
</dbReference>
<reference evidence="2 3" key="1">
    <citation type="journal article" date="2014" name="BMC Genomics">
        <title>Comparative genomics of the major fungal agents of human and animal Sporotrichosis: Sporothrix schenckii and Sporothrix brasiliensis.</title>
        <authorList>
            <person name="Teixeira M.M."/>
            <person name="de Almeida L.G."/>
            <person name="Kubitschek-Barreira P."/>
            <person name="Alves F.L."/>
            <person name="Kioshima E.S."/>
            <person name="Abadio A.K."/>
            <person name="Fernandes L."/>
            <person name="Derengowski L.S."/>
            <person name="Ferreira K.S."/>
            <person name="Souza R.C."/>
            <person name="Ruiz J.C."/>
            <person name="de Andrade N.C."/>
            <person name="Paes H.C."/>
            <person name="Nicola A.M."/>
            <person name="Albuquerque P."/>
            <person name="Gerber A.L."/>
            <person name="Martins V.P."/>
            <person name="Peconick L.D."/>
            <person name="Neto A.V."/>
            <person name="Chaucanez C.B."/>
            <person name="Silva P.A."/>
            <person name="Cunha O.L."/>
            <person name="de Oliveira F.F."/>
            <person name="dos Santos T.C."/>
            <person name="Barros A.L."/>
            <person name="Soares M.A."/>
            <person name="de Oliveira L.M."/>
            <person name="Marini M.M."/>
            <person name="Villalobos-Duno H."/>
            <person name="Cunha M.M."/>
            <person name="de Hoog S."/>
            <person name="da Silveira J.F."/>
            <person name="Henrissat B."/>
            <person name="Nino-Vega G.A."/>
            <person name="Cisalpino P.S."/>
            <person name="Mora-Montes H.M."/>
            <person name="Almeida S.R."/>
            <person name="Stajich J.E."/>
            <person name="Lopes-Bezerra L.M."/>
            <person name="Vasconcelos A.T."/>
            <person name="Felipe M.S."/>
        </authorList>
    </citation>
    <scope>NUCLEOTIDE SEQUENCE [LARGE SCALE GENOMIC DNA]</scope>
    <source>
        <strain evidence="2 3">1099-18</strain>
    </source>
</reference>
<feature type="compositionally biased region" description="Basic residues" evidence="1">
    <location>
        <begin position="1"/>
        <end position="17"/>
    </location>
</feature>
<dbReference type="KEGG" id="ssck:SPSK_07162"/>
<dbReference type="GeneID" id="27669106"/>
<dbReference type="EMBL" id="AXCR01000004">
    <property type="protein sequence ID" value="KJR88632.1"/>
    <property type="molecule type" value="Genomic_DNA"/>
</dbReference>
<evidence type="ECO:0000256" key="1">
    <source>
        <dbReference type="SAM" id="MobiDB-lite"/>
    </source>
</evidence>
<comment type="caution">
    <text evidence="2">The sequence shown here is derived from an EMBL/GenBank/DDBJ whole genome shotgun (WGS) entry which is preliminary data.</text>
</comment>
<feature type="region of interest" description="Disordered" evidence="1">
    <location>
        <begin position="145"/>
        <end position="188"/>
    </location>
</feature>
<feature type="compositionally biased region" description="Acidic residues" evidence="1">
    <location>
        <begin position="77"/>
        <end position="116"/>
    </location>
</feature>
<feature type="region of interest" description="Disordered" evidence="1">
    <location>
        <begin position="532"/>
        <end position="569"/>
    </location>
</feature>
<dbReference type="RefSeq" id="XP_016591308.1">
    <property type="nucleotide sequence ID" value="XM_016733829.1"/>
</dbReference>
<dbReference type="VEuPathDB" id="FungiDB:SPSK_07162"/>
<feature type="region of interest" description="Disordered" evidence="1">
    <location>
        <begin position="654"/>
        <end position="681"/>
    </location>
</feature>
<proteinExistence type="predicted"/>
<feature type="region of interest" description="Disordered" evidence="1">
    <location>
        <begin position="1"/>
        <end position="130"/>
    </location>
</feature>
<name>A0A0F2MG81_SPOSC</name>
<gene>
    <name evidence="2" type="ORF">SPSK_07162</name>
</gene>
<feature type="compositionally biased region" description="Low complexity" evidence="1">
    <location>
        <begin position="22"/>
        <end position="31"/>
    </location>
</feature>
<evidence type="ECO:0000313" key="3">
    <source>
        <dbReference type="Proteomes" id="UP000033710"/>
    </source>
</evidence>
<reference evidence="2 3" key="2">
    <citation type="journal article" date="2015" name="Eukaryot. Cell">
        <title>Asexual propagation of a virulent clone complex in a human and feline outbreak of sporotrichosis.</title>
        <authorList>
            <person name="Teixeira Mde M."/>
            <person name="Rodrigues A.M."/>
            <person name="Tsui C.K."/>
            <person name="de Almeida L.G."/>
            <person name="Van Diepeningen A.D."/>
            <person name="van den Ende B.G."/>
            <person name="Fernandes G.F."/>
            <person name="Kano R."/>
            <person name="Hamelin R.C."/>
            <person name="Lopes-Bezerra L.M."/>
            <person name="Vasconcelos A.T."/>
            <person name="de Hoog S."/>
            <person name="de Camargo Z.P."/>
            <person name="Felipe M.S."/>
        </authorList>
    </citation>
    <scope>NUCLEOTIDE SEQUENCE [LARGE SCALE GENOMIC DNA]</scope>
    <source>
        <strain evidence="2 3">1099-18</strain>
    </source>
</reference>